<dbReference type="EC" id="4.2.1.135" evidence="4"/>
<keyword evidence="4" id="KW-0456">Lyase</keyword>
<gene>
    <name evidence="4" type="primary">pglF</name>
    <name evidence="4" type="ORF">UC8_20160</name>
</gene>
<evidence type="ECO:0000313" key="5">
    <source>
        <dbReference type="Proteomes" id="UP000325286"/>
    </source>
</evidence>
<evidence type="ECO:0000256" key="2">
    <source>
        <dbReference type="SAM" id="Phobius"/>
    </source>
</evidence>
<dbReference type="Proteomes" id="UP000325286">
    <property type="component" value="Chromosome"/>
</dbReference>
<dbReference type="RefSeq" id="WP_084427678.1">
    <property type="nucleotide sequence ID" value="NZ_CP042914.1"/>
</dbReference>
<dbReference type="InterPro" id="IPR003869">
    <property type="entry name" value="Polysac_CapD-like"/>
</dbReference>
<dbReference type="GO" id="GO:0016829">
    <property type="term" value="F:lyase activity"/>
    <property type="evidence" value="ECO:0007669"/>
    <property type="project" value="UniProtKB-KW"/>
</dbReference>
<keyword evidence="2" id="KW-0812">Transmembrane</keyword>
<dbReference type="PANTHER" id="PTHR43318:SF1">
    <property type="entry name" value="POLYSACCHARIDE BIOSYNTHESIS PROTEIN EPSC-RELATED"/>
    <property type="match status" value="1"/>
</dbReference>
<keyword evidence="2" id="KW-0472">Membrane</keyword>
<feature type="transmembrane region" description="Helical" evidence="2">
    <location>
        <begin position="56"/>
        <end position="77"/>
    </location>
</feature>
<dbReference type="OrthoDB" id="9803111at2"/>
<dbReference type="AlphaFoldDB" id="A0A5B9QQ27"/>
<dbReference type="CDD" id="cd05237">
    <property type="entry name" value="UDP_invert_4-6DH_SDR_e"/>
    <property type="match status" value="1"/>
</dbReference>
<organism evidence="4 5">
    <name type="scientific">Roseimaritima ulvae</name>
    <dbReference type="NCBI Taxonomy" id="980254"/>
    <lineage>
        <taxon>Bacteria</taxon>
        <taxon>Pseudomonadati</taxon>
        <taxon>Planctomycetota</taxon>
        <taxon>Planctomycetia</taxon>
        <taxon>Pirellulales</taxon>
        <taxon>Pirellulaceae</taxon>
        <taxon>Roseimaritima</taxon>
    </lineage>
</organism>
<dbReference type="InterPro" id="IPR051203">
    <property type="entry name" value="Polysaccharide_Synthase-Rel"/>
</dbReference>
<dbReference type="KEGG" id="rul:UC8_20160"/>
<sequence>MQTPIPPFGTPHAFQHRLGRRVKTLLVLLPTLALSLLGAYWLRFDGHLQLDQLQQWWAALPLVLVVKTAFFVWGRLGRSWHAFFSMHDAVRLARVICLTTLAIAAYNTLMPAEARLPRGVIAIDACLTALLLGGSLTLRRRIREHRERRRFGDSKNRQAVVIAGNAIASEVFLRSLRTGNHSKYYPVGLVTDRKRLLHREVAGVPVLGLVDQAAEVAQTTHAKTVLLVSGELPGSQVRRIVERCDEADIKVQVVPDVNRIVDGHVDFQPRNVAIEDLLGRESVSLDDTQVADWVRGKTVLVTGSCGSIGSELSRQLLRLEPARLLLMDRSETGQFFLERELEAAVQQGQIEIIVADATDYARMEALFAQHRPQLVFHAAAYKHVPLMEKHPGEAVKNIVGATRNLADLAREYDVETFVMVSTDKAVNPTSVMGCCKRIAELYSQSLNPIEDEQGCRFVTVRFGNVLGSAGSVIPVFRNQIAAGGPLTITHPDMTRFFMTIPEASQLVIQAGCVGAGGEIFVLDMGEPVRIMDLARDMVRLSGLQLGIDIELKISGLRPGEKLYEELYAEDETRRPTPYPKILVADSITMSRLEITRHVSRLLQLAEADGLTVRKHLQQVVPSYHPELLAAPQPTRLRAA</sequence>
<dbReference type="Pfam" id="PF02719">
    <property type="entry name" value="Polysacc_synt_2"/>
    <property type="match status" value="1"/>
</dbReference>
<feature type="transmembrane region" description="Helical" evidence="2">
    <location>
        <begin position="25"/>
        <end position="44"/>
    </location>
</feature>
<feature type="transmembrane region" description="Helical" evidence="2">
    <location>
        <begin position="119"/>
        <end position="138"/>
    </location>
</feature>
<dbReference type="InterPro" id="IPR036291">
    <property type="entry name" value="NAD(P)-bd_dom_sf"/>
</dbReference>
<accession>A0A5B9QQ27</accession>
<dbReference type="Gene3D" id="3.40.50.720">
    <property type="entry name" value="NAD(P)-binding Rossmann-like Domain"/>
    <property type="match status" value="2"/>
</dbReference>
<protein>
    <submittedName>
        <fullName evidence="4">UDP-N-acetyl-alpha-D-glucosamine C6 dehydratase</fullName>
        <ecNumber evidence="4">4.2.1.135</ecNumber>
    </submittedName>
</protein>
<keyword evidence="5" id="KW-1185">Reference proteome</keyword>
<evidence type="ECO:0000313" key="4">
    <source>
        <dbReference type="EMBL" id="QEG40012.1"/>
    </source>
</evidence>
<reference evidence="4 5" key="1">
    <citation type="submission" date="2019-08" db="EMBL/GenBank/DDBJ databases">
        <title>Deep-cultivation of Planctomycetes and their phenomic and genomic characterization uncovers novel biology.</title>
        <authorList>
            <person name="Wiegand S."/>
            <person name="Jogler M."/>
            <person name="Boedeker C."/>
            <person name="Pinto D."/>
            <person name="Vollmers J."/>
            <person name="Rivas-Marin E."/>
            <person name="Kohn T."/>
            <person name="Peeters S.H."/>
            <person name="Heuer A."/>
            <person name="Rast P."/>
            <person name="Oberbeckmann S."/>
            <person name="Bunk B."/>
            <person name="Jeske O."/>
            <person name="Meyerdierks A."/>
            <person name="Storesund J.E."/>
            <person name="Kallscheuer N."/>
            <person name="Luecker S."/>
            <person name="Lage O.M."/>
            <person name="Pohl T."/>
            <person name="Merkel B.J."/>
            <person name="Hornburger P."/>
            <person name="Mueller R.-W."/>
            <person name="Bruemmer F."/>
            <person name="Labrenz M."/>
            <person name="Spormann A.M."/>
            <person name="Op den Camp H."/>
            <person name="Overmann J."/>
            <person name="Amann R."/>
            <person name="Jetten M.S.M."/>
            <person name="Mascher T."/>
            <person name="Medema M.H."/>
            <person name="Devos D.P."/>
            <person name="Kaster A.-K."/>
            <person name="Ovreas L."/>
            <person name="Rohde M."/>
            <person name="Galperin M.Y."/>
            <person name="Jogler C."/>
        </authorList>
    </citation>
    <scope>NUCLEOTIDE SEQUENCE [LARGE SCALE GENOMIC DNA]</scope>
    <source>
        <strain evidence="4 5">UC8</strain>
    </source>
</reference>
<dbReference type="SMART" id="SM00822">
    <property type="entry name" value="PKS_KR"/>
    <property type="match status" value="1"/>
</dbReference>
<dbReference type="InterPro" id="IPR057326">
    <property type="entry name" value="KR_dom"/>
</dbReference>
<dbReference type="PANTHER" id="PTHR43318">
    <property type="entry name" value="UDP-N-ACETYLGLUCOSAMINE 4,6-DEHYDRATASE"/>
    <property type="match status" value="1"/>
</dbReference>
<proteinExistence type="inferred from homology"/>
<dbReference type="EMBL" id="CP042914">
    <property type="protein sequence ID" value="QEG40012.1"/>
    <property type="molecule type" value="Genomic_DNA"/>
</dbReference>
<evidence type="ECO:0000259" key="3">
    <source>
        <dbReference type="SMART" id="SM00822"/>
    </source>
</evidence>
<feature type="domain" description="Ketoreductase" evidence="3">
    <location>
        <begin position="297"/>
        <end position="452"/>
    </location>
</feature>
<feature type="transmembrane region" description="Helical" evidence="2">
    <location>
        <begin position="159"/>
        <end position="176"/>
    </location>
</feature>
<feature type="transmembrane region" description="Helical" evidence="2">
    <location>
        <begin position="89"/>
        <end position="107"/>
    </location>
</feature>
<keyword evidence="2" id="KW-1133">Transmembrane helix</keyword>
<dbReference type="Pfam" id="PF13727">
    <property type="entry name" value="CoA_binding_3"/>
    <property type="match status" value="1"/>
</dbReference>
<comment type="similarity">
    <text evidence="1">Belongs to the polysaccharide synthase family.</text>
</comment>
<name>A0A5B9QQ27_9BACT</name>
<evidence type="ECO:0000256" key="1">
    <source>
        <dbReference type="ARBA" id="ARBA00007430"/>
    </source>
</evidence>
<dbReference type="SUPFAM" id="SSF51735">
    <property type="entry name" value="NAD(P)-binding Rossmann-fold domains"/>
    <property type="match status" value="2"/>
</dbReference>